<proteinExistence type="inferred from homology"/>
<name>A0ABS5HDC8_9GAMM</name>
<evidence type="ECO:0000313" key="4">
    <source>
        <dbReference type="EMBL" id="MBR7889034.1"/>
    </source>
</evidence>
<keyword evidence="2 3" id="KW-0808">Transferase</keyword>
<evidence type="ECO:0000256" key="1">
    <source>
        <dbReference type="ARBA" id="ARBA00022676"/>
    </source>
</evidence>
<dbReference type="InterPro" id="IPR014710">
    <property type="entry name" value="RmlC-like_jellyroll"/>
</dbReference>
<comment type="catalytic activity">
    <reaction evidence="3">
        <text>cytidine + phosphate = cytosine + alpha-D-ribose 1-phosphate</text>
        <dbReference type="Rhea" id="RHEA:52540"/>
        <dbReference type="ChEBI" id="CHEBI:16040"/>
        <dbReference type="ChEBI" id="CHEBI:17562"/>
        <dbReference type="ChEBI" id="CHEBI:43474"/>
        <dbReference type="ChEBI" id="CHEBI:57720"/>
        <dbReference type="EC" id="2.4.2.2"/>
    </reaction>
</comment>
<dbReference type="EMBL" id="JAGSSV010000008">
    <property type="protein sequence ID" value="MBR7889034.1"/>
    <property type="molecule type" value="Genomic_DNA"/>
</dbReference>
<dbReference type="SUPFAM" id="SSF51182">
    <property type="entry name" value="RmlC-like cupins"/>
    <property type="match status" value="1"/>
</dbReference>
<gene>
    <name evidence="3" type="primary">ppnP</name>
    <name evidence="4" type="ORF">J9B83_08735</name>
</gene>
<comment type="catalytic activity">
    <reaction evidence="3">
        <text>inosine + phosphate = alpha-D-ribose 1-phosphate + hypoxanthine</text>
        <dbReference type="Rhea" id="RHEA:27646"/>
        <dbReference type="ChEBI" id="CHEBI:17368"/>
        <dbReference type="ChEBI" id="CHEBI:17596"/>
        <dbReference type="ChEBI" id="CHEBI:43474"/>
        <dbReference type="ChEBI" id="CHEBI:57720"/>
        <dbReference type="EC" id="2.4.2.1"/>
    </reaction>
</comment>
<dbReference type="EC" id="2.4.2.2" evidence="3"/>
<dbReference type="Proteomes" id="UP000679722">
    <property type="component" value="Unassembled WGS sequence"/>
</dbReference>
<evidence type="ECO:0000256" key="2">
    <source>
        <dbReference type="ARBA" id="ARBA00022679"/>
    </source>
</evidence>
<comment type="similarity">
    <text evidence="3">Belongs to the nucleoside phosphorylase PpnP family.</text>
</comment>
<comment type="catalytic activity">
    <reaction evidence="3">
        <text>a purine D-ribonucleoside + phosphate = a purine nucleobase + alpha-D-ribose 1-phosphate</text>
        <dbReference type="Rhea" id="RHEA:19805"/>
        <dbReference type="ChEBI" id="CHEBI:26386"/>
        <dbReference type="ChEBI" id="CHEBI:43474"/>
        <dbReference type="ChEBI" id="CHEBI:57720"/>
        <dbReference type="ChEBI" id="CHEBI:142355"/>
        <dbReference type="EC" id="2.4.2.1"/>
    </reaction>
</comment>
<comment type="catalytic activity">
    <reaction evidence="3">
        <text>uridine + phosphate = alpha-D-ribose 1-phosphate + uracil</text>
        <dbReference type="Rhea" id="RHEA:24388"/>
        <dbReference type="ChEBI" id="CHEBI:16704"/>
        <dbReference type="ChEBI" id="CHEBI:17568"/>
        <dbReference type="ChEBI" id="CHEBI:43474"/>
        <dbReference type="ChEBI" id="CHEBI:57720"/>
        <dbReference type="EC" id="2.4.2.2"/>
    </reaction>
</comment>
<protein>
    <recommendedName>
        <fullName evidence="3">Pyrimidine/purine nucleoside phosphorylase</fullName>
        <ecNumber evidence="3">2.4.2.1</ecNumber>
        <ecNumber evidence="3">2.4.2.2</ecNumber>
    </recommendedName>
    <alternativeName>
        <fullName evidence="3">Adenosine phosphorylase</fullName>
    </alternativeName>
    <alternativeName>
        <fullName evidence="3">Cytidine phosphorylase</fullName>
    </alternativeName>
    <alternativeName>
        <fullName evidence="3">Guanosine phosphorylase</fullName>
    </alternativeName>
    <alternativeName>
        <fullName evidence="3">Inosine phosphorylase</fullName>
    </alternativeName>
    <alternativeName>
        <fullName evidence="3">Thymidine phosphorylase</fullName>
    </alternativeName>
    <alternativeName>
        <fullName evidence="3">Uridine phosphorylase</fullName>
    </alternativeName>
    <alternativeName>
        <fullName evidence="3">Xanthosine phosphorylase</fullName>
    </alternativeName>
</protein>
<reference evidence="5" key="2">
    <citation type="submission" date="2023-07" db="EMBL/GenBank/DDBJ databases">
        <title>Marinomonas vulgaris A79, complete genome.</title>
        <authorList>
            <person name="Ying J.-J."/>
        </authorList>
    </citation>
    <scope>NUCLEOTIDE SEQUENCE [LARGE SCALE GENOMIC DNA]</scope>
    <source>
        <strain evidence="5">A79</strain>
    </source>
</reference>
<accession>A0ABS5HDC8</accession>
<dbReference type="EC" id="2.4.2.1" evidence="3"/>
<dbReference type="RefSeq" id="WP_211536374.1">
    <property type="nucleotide sequence ID" value="NZ_JAGSSV010000008.1"/>
</dbReference>
<dbReference type="Gene3D" id="2.60.120.10">
    <property type="entry name" value="Jelly Rolls"/>
    <property type="match status" value="1"/>
</dbReference>
<comment type="catalytic activity">
    <reaction evidence="3">
        <text>xanthosine + phosphate = alpha-D-ribose 1-phosphate + xanthine</text>
        <dbReference type="Rhea" id="RHEA:27638"/>
        <dbReference type="ChEBI" id="CHEBI:17712"/>
        <dbReference type="ChEBI" id="CHEBI:18107"/>
        <dbReference type="ChEBI" id="CHEBI:43474"/>
        <dbReference type="ChEBI" id="CHEBI:57720"/>
        <dbReference type="EC" id="2.4.2.1"/>
    </reaction>
</comment>
<dbReference type="InterPro" id="IPR011051">
    <property type="entry name" value="RmlC_Cupin_sf"/>
</dbReference>
<dbReference type="PANTHER" id="PTHR36540:SF1">
    <property type="entry name" value="PYRIMIDINE_PURINE NUCLEOSIDE PHOSPHORYLASE"/>
    <property type="match status" value="1"/>
</dbReference>
<reference evidence="4 5" key="1">
    <citation type="submission" date="2021-04" db="EMBL/GenBank/DDBJ databases">
        <authorList>
            <person name="Sun C."/>
        </authorList>
    </citation>
    <scope>NUCLEOTIDE SEQUENCE [LARGE SCALE GENOMIC DNA]</scope>
    <source>
        <strain evidence="4 5">A79</strain>
    </source>
</reference>
<comment type="catalytic activity">
    <reaction evidence="3">
        <text>thymidine + phosphate = 2-deoxy-alpha-D-ribose 1-phosphate + thymine</text>
        <dbReference type="Rhea" id="RHEA:16037"/>
        <dbReference type="ChEBI" id="CHEBI:17748"/>
        <dbReference type="ChEBI" id="CHEBI:17821"/>
        <dbReference type="ChEBI" id="CHEBI:43474"/>
        <dbReference type="ChEBI" id="CHEBI:57259"/>
        <dbReference type="EC" id="2.4.2.2"/>
    </reaction>
</comment>
<keyword evidence="1 3" id="KW-0328">Glycosyltransferase</keyword>
<comment type="function">
    <text evidence="3">Catalyzes the phosphorolysis of diverse nucleosides, yielding D-ribose 1-phosphate and the respective free bases. Can use uridine, adenosine, guanosine, cytidine, thymidine, inosine and xanthosine as substrates. Also catalyzes the reverse reactions.</text>
</comment>
<comment type="catalytic activity">
    <reaction evidence="3">
        <text>guanosine + phosphate = alpha-D-ribose 1-phosphate + guanine</text>
        <dbReference type="Rhea" id="RHEA:13233"/>
        <dbReference type="ChEBI" id="CHEBI:16235"/>
        <dbReference type="ChEBI" id="CHEBI:16750"/>
        <dbReference type="ChEBI" id="CHEBI:43474"/>
        <dbReference type="ChEBI" id="CHEBI:57720"/>
        <dbReference type="EC" id="2.4.2.1"/>
    </reaction>
</comment>
<evidence type="ECO:0000256" key="3">
    <source>
        <dbReference type="HAMAP-Rule" id="MF_01537"/>
    </source>
</evidence>
<dbReference type="HAMAP" id="MF_01537">
    <property type="entry name" value="Nucleos_phosphorylase_PpnP"/>
    <property type="match status" value="1"/>
</dbReference>
<dbReference type="Pfam" id="PF06865">
    <property type="entry name" value="Ppnp"/>
    <property type="match status" value="1"/>
</dbReference>
<organism evidence="4 5">
    <name type="scientific">Marinomonas vulgaris</name>
    <dbReference type="NCBI Taxonomy" id="2823372"/>
    <lineage>
        <taxon>Bacteria</taxon>
        <taxon>Pseudomonadati</taxon>
        <taxon>Pseudomonadota</taxon>
        <taxon>Gammaproteobacteria</taxon>
        <taxon>Oceanospirillales</taxon>
        <taxon>Oceanospirillaceae</taxon>
        <taxon>Marinomonas</taxon>
    </lineage>
</organism>
<comment type="caution">
    <text evidence="4">The sequence shown here is derived from an EMBL/GenBank/DDBJ whole genome shotgun (WGS) entry which is preliminary data.</text>
</comment>
<dbReference type="InterPro" id="IPR009664">
    <property type="entry name" value="Ppnp"/>
</dbReference>
<sequence>MSTELTVNSYFDNQVKSIGLDNSDGTSTVGVMAVGEYEFGTSQREYMTVVSGALTVKLPGESAWATFAKGETFIVEANLSFNVKVEETTAYLCRYE</sequence>
<dbReference type="PANTHER" id="PTHR36540">
    <property type="entry name" value="PYRIMIDINE/PURINE NUCLEOSIDE PHOSPHORYLASE"/>
    <property type="match status" value="1"/>
</dbReference>
<comment type="catalytic activity">
    <reaction evidence="3">
        <text>adenosine + phosphate = alpha-D-ribose 1-phosphate + adenine</text>
        <dbReference type="Rhea" id="RHEA:27642"/>
        <dbReference type="ChEBI" id="CHEBI:16335"/>
        <dbReference type="ChEBI" id="CHEBI:16708"/>
        <dbReference type="ChEBI" id="CHEBI:43474"/>
        <dbReference type="ChEBI" id="CHEBI:57720"/>
        <dbReference type="EC" id="2.4.2.1"/>
    </reaction>
</comment>
<dbReference type="CDD" id="cd20296">
    <property type="entry name" value="cupin_PpnP-like"/>
    <property type="match status" value="1"/>
</dbReference>
<keyword evidence="5" id="KW-1185">Reference proteome</keyword>
<evidence type="ECO:0000313" key="5">
    <source>
        <dbReference type="Proteomes" id="UP000679722"/>
    </source>
</evidence>